<feature type="transmembrane region" description="Helical" evidence="1">
    <location>
        <begin position="100"/>
        <end position="121"/>
    </location>
</feature>
<feature type="transmembrane region" description="Helical" evidence="1">
    <location>
        <begin position="6"/>
        <end position="24"/>
    </location>
</feature>
<name>A0A0A7ELP6_9GAMM</name>
<dbReference type="OrthoDB" id="6303404at2"/>
<feature type="transmembrane region" description="Helical" evidence="1">
    <location>
        <begin position="36"/>
        <end position="66"/>
    </location>
</feature>
<organism evidence="2 3">
    <name type="scientific">Pseudoalteromonas piratica</name>
    <dbReference type="NCBI Taxonomy" id="1348114"/>
    <lineage>
        <taxon>Bacteria</taxon>
        <taxon>Pseudomonadati</taxon>
        <taxon>Pseudomonadota</taxon>
        <taxon>Gammaproteobacteria</taxon>
        <taxon>Alteromonadales</taxon>
        <taxon>Pseudoalteromonadaceae</taxon>
        <taxon>Pseudoalteromonas</taxon>
    </lineage>
</organism>
<dbReference type="HOGENOM" id="CLU_1915308_0_0_6"/>
<keyword evidence="1" id="KW-0812">Transmembrane</keyword>
<keyword evidence="3" id="KW-1185">Reference proteome</keyword>
<evidence type="ECO:0000256" key="1">
    <source>
        <dbReference type="SAM" id="Phobius"/>
    </source>
</evidence>
<gene>
    <name evidence="2" type="ORF">OM33_21570</name>
</gene>
<sequence>MKFKLASLIHALYALIGLSIVIFYELEHIKSIVFSCLLYVLIPLYGAYGCYVANAKALVVSILFFISQSVRHVCNKNVLPHIAPISISFPFGDFASGNGYLIDLFALIMAFYVGYLLVNVLSSNRVHKQDSA</sequence>
<reference evidence="2 3" key="1">
    <citation type="submission" date="2014-11" db="EMBL/GenBank/DDBJ databases">
        <title>Complete Genome Sequence of Pseudoalteromonas sp. Strain OCN003 Isolated from Kaneohe Bay, Oahu, Hawaii.</title>
        <authorList>
            <person name="Beurmann S."/>
            <person name="Videau P."/>
            <person name="Ushijima B."/>
            <person name="Smith A.M."/>
            <person name="Aeby G.S."/>
            <person name="Callahan S.M."/>
            <person name="Belcaid M."/>
        </authorList>
    </citation>
    <scope>NUCLEOTIDE SEQUENCE [LARGE SCALE GENOMIC DNA]</scope>
    <source>
        <strain evidence="2 3">OCN003</strain>
    </source>
</reference>
<dbReference type="STRING" id="1348114.OM33_21570"/>
<dbReference type="KEGG" id="pseo:OM33_21570"/>
<evidence type="ECO:0000313" key="2">
    <source>
        <dbReference type="EMBL" id="AIY67585.1"/>
    </source>
</evidence>
<evidence type="ECO:0000313" key="3">
    <source>
        <dbReference type="Proteomes" id="UP000030341"/>
    </source>
</evidence>
<dbReference type="EMBL" id="CP009889">
    <property type="protein sequence ID" value="AIY67585.1"/>
    <property type="molecule type" value="Genomic_DNA"/>
</dbReference>
<dbReference type="Proteomes" id="UP000030341">
    <property type="component" value="Chromosome 2"/>
</dbReference>
<proteinExistence type="predicted"/>
<dbReference type="AlphaFoldDB" id="A0A0A7ELP6"/>
<keyword evidence="1" id="KW-1133">Transmembrane helix</keyword>
<accession>A0A0A7ELP6</accession>
<dbReference type="RefSeq" id="WP_040136708.1">
    <property type="nucleotide sequence ID" value="NZ_CP009889.1"/>
</dbReference>
<keyword evidence="1" id="KW-0472">Membrane</keyword>
<protein>
    <submittedName>
        <fullName evidence="2">Uncharacterized protein</fullName>
    </submittedName>
</protein>